<comment type="caution">
    <text evidence="2">The sequence shown here is derived from an EMBL/GenBank/DDBJ whole genome shotgun (WGS) entry which is preliminary data.</text>
</comment>
<gene>
    <name evidence="2" type="ORF">IW254_001388</name>
</gene>
<dbReference type="Proteomes" id="UP000658613">
    <property type="component" value="Unassembled WGS sequence"/>
</dbReference>
<evidence type="ECO:0000313" key="3">
    <source>
        <dbReference type="Proteomes" id="UP000658613"/>
    </source>
</evidence>
<keyword evidence="1" id="KW-0472">Membrane</keyword>
<accession>A0A931E0E7</accession>
<evidence type="ECO:0000256" key="1">
    <source>
        <dbReference type="SAM" id="Phobius"/>
    </source>
</evidence>
<reference evidence="2" key="1">
    <citation type="submission" date="2020-11" db="EMBL/GenBank/DDBJ databases">
        <title>Sequencing the genomes of 1000 actinobacteria strains.</title>
        <authorList>
            <person name="Klenk H.-P."/>
        </authorList>
    </citation>
    <scope>NUCLEOTIDE SEQUENCE</scope>
    <source>
        <strain evidence="2">DSM 45632</strain>
    </source>
</reference>
<organism evidence="2 3">
    <name type="scientific">Corynebacterium aquatimens</name>
    <dbReference type="NCBI Taxonomy" id="1190508"/>
    <lineage>
        <taxon>Bacteria</taxon>
        <taxon>Bacillati</taxon>
        <taxon>Actinomycetota</taxon>
        <taxon>Actinomycetes</taxon>
        <taxon>Mycobacteriales</taxon>
        <taxon>Corynebacteriaceae</taxon>
        <taxon>Corynebacterium</taxon>
    </lineage>
</organism>
<keyword evidence="3" id="KW-1185">Reference proteome</keyword>
<dbReference type="AlphaFoldDB" id="A0A931E0E7"/>
<dbReference type="EMBL" id="JADOUE010000001">
    <property type="protein sequence ID" value="MBG6122419.1"/>
    <property type="molecule type" value="Genomic_DNA"/>
</dbReference>
<keyword evidence="1" id="KW-0812">Transmembrane</keyword>
<feature type="transmembrane region" description="Helical" evidence="1">
    <location>
        <begin position="123"/>
        <end position="146"/>
    </location>
</feature>
<evidence type="ECO:0000313" key="2">
    <source>
        <dbReference type="EMBL" id="MBG6122419.1"/>
    </source>
</evidence>
<evidence type="ECO:0008006" key="4">
    <source>
        <dbReference type="Google" id="ProtNLM"/>
    </source>
</evidence>
<protein>
    <recommendedName>
        <fullName evidence="4">DUF3592 domain-containing protein</fullName>
    </recommendedName>
</protein>
<name>A0A931E0E7_9CORY</name>
<proteinExistence type="predicted"/>
<keyword evidence="1" id="KW-1133">Transmembrane helix</keyword>
<sequence>MSTAISSVSSRFEFTDARRGLVRRRLHQVVIMLYLCAMLGCAAMVMGPAYNDYVIGKDPGRGIATVTGVTSVRTYVEYQDDQGSYHFPQTGLLYPSGLGEGQQVWVTYARSKPDLVKVEGRTWTLSIIPALSVAVVSTVVAALAWFSVSSAFAPRKADEGEGSRR</sequence>
<feature type="transmembrane region" description="Helical" evidence="1">
    <location>
        <begin position="29"/>
        <end position="50"/>
    </location>
</feature>